<dbReference type="PROSITE" id="PS50889">
    <property type="entry name" value="S4"/>
    <property type="match status" value="1"/>
</dbReference>
<dbReference type="SUPFAM" id="SSF55120">
    <property type="entry name" value="Pseudouridine synthase"/>
    <property type="match status" value="1"/>
</dbReference>
<dbReference type="Gene3D" id="3.10.290.10">
    <property type="entry name" value="RNA-binding S4 domain"/>
    <property type="match status" value="1"/>
</dbReference>
<dbReference type="GO" id="GO:0120159">
    <property type="term" value="F:rRNA pseudouridine synthase activity"/>
    <property type="evidence" value="ECO:0007669"/>
    <property type="project" value="UniProtKB-ARBA"/>
</dbReference>
<dbReference type="NCBIfam" id="TIGR00093">
    <property type="entry name" value="pseudouridine synthase"/>
    <property type="match status" value="1"/>
</dbReference>
<dbReference type="FunFam" id="3.30.70.1560:FF:000002">
    <property type="entry name" value="Pseudouridine synthase"/>
    <property type="match status" value="1"/>
</dbReference>
<dbReference type="SMART" id="SM00363">
    <property type="entry name" value="S4"/>
    <property type="match status" value="1"/>
</dbReference>
<dbReference type="InterPro" id="IPR036986">
    <property type="entry name" value="S4_RNA-bd_sf"/>
</dbReference>
<dbReference type="FunFam" id="3.10.290.10:FF:000003">
    <property type="entry name" value="Pseudouridine synthase"/>
    <property type="match status" value="1"/>
</dbReference>
<dbReference type="InterPro" id="IPR002942">
    <property type="entry name" value="S4_RNA-bd"/>
</dbReference>
<reference evidence="6 7" key="1">
    <citation type="journal article" date="2016" name="Nat. Commun.">
        <title>Thousands of microbial genomes shed light on interconnected biogeochemical processes in an aquifer system.</title>
        <authorList>
            <person name="Anantharaman K."/>
            <person name="Brown C.T."/>
            <person name="Hug L.A."/>
            <person name="Sharon I."/>
            <person name="Castelle C.J."/>
            <person name="Probst A.J."/>
            <person name="Thomas B.C."/>
            <person name="Singh A."/>
            <person name="Wilkins M.J."/>
            <person name="Karaoz U."/>
            <person name="Brodie E.L."/>
            <person name="Williams K.H."/>
            <person name="Hubbard S.S."/>
            <person name="Banfield J.F."/>
        </authorList>
    </citation>
    <scope>NUCLEOTIDE SEQUENCE [LARGE SCALE GENOMIC DNA]</scope>
</reference>
<organism evidence="6 7">
    <name type="scientific">Candidatus Uhrbacteria bacterium RIFCSPHIGHO2_02_FULL_53_13</name>
    <dbReference type="NCBI Taxonomy" id="1802389"/>
    <lineage>
        <taxon>Bacteria</taxon>
        <taxon>Candidatus Uhriibacteriota</taxon>
    </lineage>
</organism>
<feature type="domain" description="RNA-binding S4" evidence="5">
    <location>
        <begin position="1"/>
        <end position="58"/>
    </location>
</feature>
<dbReference type="STRING" id="1802389.A3C17_01465"/>
<gene>
    <name evidence="6" type="ORF">A3C17_01465</name>
</gene>
<dbReference type="InterPro" id="IPR018496">
    <property type="entry name" value="PsdUridine_synth_RsuA/RluB_CS"/>
</dbReference>
<dbReference type="PROSITE" id="PS01149">
    <property type="entry name" value="PSI_RSU"/>
    <property type="match status" value="1"/>
</dbReference>
<dbReference type="AlphaFoldDB" id="A0A1F7TYR5"/>
<evidence type="ECO:0000313" key="7">
    <source>
        <dbReference type="Proteomes" id="UP000177097"/>
    </source>
</evidence>
<dbReference type="Gene3D" id="3.30.70.1560">
    <property type="entry name" value="Alpha-L RNA-binding motif"/>
    <property type="match status" value="1"/>
</dbReference>
<dbReference type="SUPFAM" id="SSF55174">
    <property type="entry name" value="Alpha-L RNA-binding motif"/>
    <property type="match status" value="1"/>
</dbReference>
<name>A0A1F7TYR5_9BACT</name>
<keyword evidence="2 4" id="KW-0413">Isomerase</keyword>
<evidence type="ECO:0000313" key="6">
    <source>
        <dbReference type="EMBL" id="OGL71163.1"/>
    </source>
</evidence>
<evidence type="ECO:0000256" key="2">
    <source>
        <dbReference type="ARBA" id="ARBA00023235"/>
    </source>
</evidence>
<dbReference type="Gene3D" id="3.30.70.580">
    <property type="entry name" value="Pseudouridine synthase I, catalytic domain, N-terminal subdomain"/>
    <property type="match status" value="1"/>
</dbReference>
<dbReference type="GO" id="GO:0000455">
    <property type="term" value="P:enzyme-directed rRNA pseudouridine synthesis"/>
    <property type="evidence" value="ECO:0007669"/>
    <property type="project" value="UniProtKB-ARBA"/>
</dbReference>
<evidence type="ECO:0000256" key="3">
    <source>
        <dbReference type="PROSITE-ProRule" id="PRU00182"/>
    </source>
</evidence>
<protein>
    <recommendedName>
        <fullName evidence="4">Pseudouridine synthase</fullName>
        <ecNumber evidence="4">5.4.99.-</ecNumber>
    </recommendedName>
</protein>
<dbReference type="PANTHER" id="PTHR47683">
    <property type="entry name" value="PSEUDOURIDINE SYNTHASE FAMILY PROTEIN-RELATED"/>
    <property type="match status" value="1"/>
</dbReference>
<dbReference type="InterPro" id="IPR006145">
    <property type="entry name" value="PsdUridine_synth_RsuA/RluA"/>
</dbReference>
<dbReference type="Pfam" id="PF00849">
    <property type="entry name" value="PseudoU_synth_2"/>
    <property type="match status" value="1"/>
</dbReference>
<evidence type="ECO:0000259" key="5">
    <source>
        <dbReference type="SMART" id="SM00363"/>
    </source>
</evidence>
<dbReference type="Proteomes" id="UP000177097">
    <property type="component" value="Unassembled WGS sequence"/>
</dbReference>
<dbReference type="InterPro" id="IPR050343">
    <property type="entry name" value="RsuA_PseudoU_synthase"/>
</dbReference>
<evidence type="ECO:0000256" key="4">
    <source>
        <dbReference type="RuleBase" id="RU003887"/>
    </source>
</evidence>
<comment type="caution">
    <text evidence="6">The sequence shown here is derived from an EMBL/GenBank/DDBJ whole genome shotgun (WGS) entry which is preliminary data.</text>
</comment>
<comment type="similarity">
    <text evidence="1 4">Belongs to the pseudouridine synthase RsuA family.</text>
</comment>
<dbReference type="InterPro" id="IPR042092">
    <property type="entry name" value="PsdUridine_s_RsuA/RluB/E/F_cat"/>
</dbReference>
<dbReference type="Pfam" id="PF01479">
    <property type="entry name" value="S4"/>
    <property type="match status" value="1"/>
</dbReference>
<dbReference type="InterPro" id="IPR020103">
    <property type="entry name" value="PsdUridine_synth_cat_dom_sf"/>
</dbReference>
<dbReference type="InterPro" id="IPR020094">
    <property type="entry name" value="TruA/RsuA/RluB/E/F_N"/>
</dbReference>
<dbReference type="InterPro" id="IPR000748">
    <property type="entry name" value="PsdUridine_synth_RsuA/RluB/E/F"/>
</dbReference>
<proteinExistence type="inferred from homology"/>
<dbReference type="CDD" id="cd00165">
    <property type="entry name" value="S4"/>
    <property type="match status" value="1"/>
</dbReference>
<sequence length="230" mass="26488">MRINKYLSSFGVTSRRQADRLIKDGRVRINGRVATVGDQIGDEDVVVVDKEPIAANIDRIYIAYHKPIGVETTTSRLVKHNLVDELGFDFHFFPIGRLDKDSSGLLLLTNDGDIVNQILRPEFHHEKEYLVHVDRPFDHAFLKKMREGIIVQDKRTQGAYVERHNKRAFNVVLTEGRNRQIRRMCEALGYTVTALKRVRVMNVHLGRLKPGGWRHLKPREKKSLLAACSR</sequence>
<accession>A0A1F7TYR5</accession>
<keyword evidence="3" id="KW-0694">RNA-binding</keyword>
<dbReference type="PANTHER" id="PTHR47683:SF2">
    <property type="entry name" value="RNA-BINDING S4 DOMAIN-CONTAINING PROTEIN"/>
    <property type="match status" value="1"/>
</dbReference>
<dbReference type="GO" id="GO:0003723">
    <property type="term" value="F:RNA binding"/>
    <property type="evidence" value="ECO:0007669"/>
    <property type="project" value="UniProtKB-KW"/>
</dbReference>
<dbReference type="EMBL" id="MGDX01000017">
    <property type="protein sequence ID" value="OGL71163.1"/>
    <property type="molecule type" value="Genomic_DNA"/>
</dbReference>
<dbReference type="EC" id="5.4.99.-" evidence="4"/>
<evidence type="ECO:0000256" key="1">
    <source>
        <dbReference type="ARBA" id="ARBA00008348"/>
    </source>
</evidence>